<dbReference type="SUPFAM" id="SSF48208">
    <property type="entry name" value="Six-hairpin glycosidases"/>
    <property type="match status" value="1"/>
</dbReference>
<comment type="caution">
    <text evidence="4">The sequence shown here is derived from an EMBL/GenBank/DDBJ whole genome shotgun (WGS) entry which is preliminary data.</text>
</comment>
<keyword evidence="5" id="KW-1185">Reference proteome</keyword>
<dbReference type="GO" id="GO:0005975">
    <property type="term" value="P:carbohydrate metabolic process"/>
    <property type="evidence" value="ECO:0007669"/>
    <property type="project" value="InterPro"/>
</dbReference>
<dbReference type="Pfam" id="PF20736">
    <property type="entry name" value="Glyco_hydro127M"/>
    <property type="match status" value="1"/>
</dbReference>
<evidence type="ECO:0000259" key="3">
    <source>
        <dbReference type="Pfam" id="PF20736"/>
    </source>
</evidence>
<dbReference type="PROSITE" id="PS51318">
    <property type="entry name" value="TAT"/>
    <property type="match status" value="1"/>
</dbReference>
<dbReference type="InterPro" id="IPR049046">
    <property type="entry name" value="Beta-AFase-like_GH127_middle"/>
</dbReference>
<dbReference type="Proteomes" id="UP000647241">
    <property type="component" value="Unassembled WGS sequence"/>
</dbReference>
<feature type="chain" id="PRO_5038008315" description="DUF1680 family protein" evidence="1">
    <location>
        <begin position="27"/>
        <end position="598"/>
    </location>
</feature>
<dbReference type="Pfam" id="PF07944">
    <property type="entry name" value="Beta-AFase-like_GH127_cat"/>
    <property type="match status" value="1"/>
</dbReference>
<dbReference type="AlphaFoldDB" id="A0A917HNN7"/>
<evidence type="ECO:0000313" key="5">
    <source>
        <dbReference type="Proteomes" id="UP000647241"/>
    </source>
</evidence>
<evidence type="ECO:0008006" key="6">
    <source>
        <dbReference type="Google" id="ProtNLM"/>
    </source>
</evidence>
<dbReference type="InterPro" id="IPR012878">
    <property type="entry name" value="Beta-AFase-like_GH127_cat"/>
</dbReference>
<dbReference type="PANTHER" id="PTHR31151:SF0">
    <property type="entry name" value="PROLINE-TRNA LIGASE (DUF1680)"/>
    <property type="match status" value="1"/>
</dbReference>
<evidence type="ECO:0000259" key="2">
    <source>
        <dbReference type="Pfam" id="PF07944"/>
    </source>
</evidence>
<gene>
    <name evidence="4" type="ORF">GCM10011585_30100</name>
</gene>
<evidence type="ECO:0000256" key="1">
    <source>
        <dbReference type="SAM" id="SignalP"/>
    </source>
</evidence>
<dbReference type="RefSeq" id="WP_188554989.1">
    <property type="nucleotide sequence ID" value="NZ_BMGT01000003.1"/>
</dbReference>
<dbReference type="InterPro" id="IPR006311">
    <property type="entry name" value="TAT_signal"/>
</dbReference>
<accession>A0A917HNN7</accession>
<feature type="domain" description="Non-reducing end beta-L-arabinofuranosidase-like GH127 catalytic" evidence="2">
    <location>
        <begin position="43"/>
        <end position="409"/>
    </location>
</feature>
<dbReference type="PANTHER" id="PTHR31151">
    <property type="entry name" value="PROLINE-TRNA LIGASE (DUF1680)"/>
    <property type="match status" value="1"/>
</dbReference>
<reference evidence="4" key="2">
    <citation type="submission" date="2020-09" db="EMBL/GenBank/DDBJ databases">
        <authorList>
            <person name="Sun Q."/>
            <person name="Zhou Y."/>
        </authorList>
    </citation>
    <scope>NUCLEOTIDE SEQUENCE</scope>
    <source>
        <strain evidence="4">CGMCC 1.12997</strain>
    </source>
</reference>
<evidence type="ECO:0000313" key="4">
    <source>
        <dbReference type="EMBL" id="GGG84285.1"/>
    </source>
</evidence>
<organism evidence="4 5">
    <name type="scientific">Edaphobacter dinghuensis</name>
    <dbReference type="NCBI Taxonomy" id="1560005"/>
    <lineage>
        <taxon>Bacteria</taxon>
        <taxon>Pseudomonadati</taxon>
        <taxon>Acidobacteriota</taxon>
        <taxon>Terriglobia</taxon>
        <taxon>Terriglobales</taxon>
        <taxon>Acidobacteriaceae</taxon>
        <taxon>Edaphobacter</taxon>
    </lineage>
</organism>
<dbReference type="EMBL" id="BMGT01000003">
    <property type="protein sequence ID" value="GGG84285.1"/>
    <property type="molecule type" value="Genomic_DNA"/>
</dbReference>
<name>A0A917HNN7_9BACT</name>
<dbReference type="InterPro" id="IPR008928">
    <property type="entry name" value="6-hairpin_glycosidase_sf"/>
</dbReference>
<sequence>MPLTRRTFVKSAAAVTALSVARPLLSAMPAPIREPLQELPYTAVQLTGGPLAQQYNAVHAHYLSLSNDRLLKVYRQRAGLPAPGPDMGGWYDLNGFVPGHSLGQYISGLARIGASTGDSSCRDKVRTLVASFAETLGPKNQSILRPETNLWTCYILDKHFIGLIDAATLSGDTSAVPLLNRVLAGAEPLLPAKVHDRIGKKDPPYDEPFVMPENLFAAAQLTGNPRFRELAQRYLLDAALFNPLARGADPFPGQHAYSHVIALSSGGSAYLTLGDPKYRDALANAFKLLTTTQQFASGGWGPNETFITPHRGELCSSLSTTVDHFETPCGSYASTKLARYLLRTGVPRSTEHADNLERVLFNAILAVKSPDSNGDYPYYSTYSAAAQKVFYPKKWPCCSGTLVQTVADYPLNLYFTSADGLYVTLYTPSRVHFAHNDAVIHVEQTTDFPISDTATLSLTLDHPATFTLYLRLPAWLARPASLRINSRPTSLNAGSGSFAAIRRTWHSGDRLELTLPQDFRTEPIDDQNPNTVALLRGPVQYVAIEGSNQAANGRRRLPSGLRQIAPQVFVEDDAGNQTVIVPLYSITNETYTSYFSKA</sequence>
<protein>
    <recommendedName>
        <fullName evidence="6">DUF1680 family protein</fullName>
    </recommendedName>
</protein>
<proteinExistence type="predicted"/>
<feature type="domain" description="Non-reducing end beta-L-arabinofuranosidase-like GH127 middle" evidence="3">
    <location>
        <begin position="421"/>
        <end position="516"/>
    </location>
</feature>
<keyword evidence="1" id="KW-0732">Signal</keyword>
<feature type="signal peptide" evidence="1">
    <location>
        <begin position="1"/>
        <end position="26"/>
    </location>
</feature>
<reference evidence="4" key="1">
    <citation type="journal article" date="2014" name="Int. J. Syst. Evol. Microbiol.">
        <title>Complete genome sequence of Corynebacterium casei LMG S-19264T (=DSM 44701T), isolated from a smear-ripened cheese.</title>
        <authorList>
            <consortium name="US DOE Joint Genome Institute (JGI-PGF)"/>
            <person name="Walter F."/>
            <person name="Albersmeier A."/>
            <person name="Kalinowski J."/>
            <person name="Ruckert C."/>
        </authorList>
    </citation>
    <scope>NUCLEOTIDE SEQUENCE</scope>
    <source>
        <strain evidence="4">CGMCC 1.12997</strain>
    </source>
</reference>